<dbReference type="AlphaFoldDB" id="A0A0C1R1R5"/>
<dbReference type="Proteomes" id="UP000029738">
    <property type="component" value="Unassembled WGS sequence"/>
</dbReference>
<proteinExistence type="predicted"/>
<reference evidence="1" key="2">
    <citation type="submission" date="2019-11" db="EMBL/GenBank/DDBJ databases">
        <title>Improved Assembly of Tolypothrix boutellei genome.</title>
        <authorList>
            <person name="Sarangi A.N."/>
            <person name="Mukherjee M."/>
            <person name="Ghosh S."/>
            <person name="Singh D."/>
            <person name="Das A."/>
            <person name="Kant S."/>
            <person name="Prusty A."/>
            <person name="Tripathy S."/>
        </authorList>
    </citation>
    <scope>NUCLEOTIDE SEQUENCE</scope>
    <source>
        <strain evidence="1">VB521301</strain>
    </source>
</reference>
<sequence>MHKEYMEILETLIDKLTLSAILEMLERICHKKAENLRTHWQDEASAKLWEKAAKQIEQINVDV</sequence>
<dbReference type="EMBL" id="JHEG02000054">
    <property type="protein sequence ID" value="KIE09808.1"/>
    <property type="molecule type" value="Genomic_DNA"/>
</dbReference>
<name>A0A0C1R1R5_9CYAN</name>
<dbReference type="OrthoDB" id="495563at2"/>
<evidence type="ECO:0000313" key="2">
    <source>
        <dbReference type="EMBL" id="KIE09808.1"/>
    </source>
</evidence>
<evidence type="ECO:0000313" key="3">
    <source>
        <dbReference type="Proteomes" id="UP000029738"/>
    </source>
</evidence>
<comment type="caution">
    <text evidence="2">The sequence shown here is derived from an EMBL/GenBank/DDBJ whole genome shotgun (WGS) entry which is preliminary data.</text>
</comment>
<gene>
    <name evidence="2" type="ORF">DA73_0226310</name>
    <name evidence="1" type="ORF">DA73_0400003555</name>
</gene>
<dbReference type="EMBL" id="JHEG04000001">
    <property type="protein sequence ID" value="KAF3884652.1"/>
    <property type="molecule type" value="Genomic_DNA"/>
</dbReference>
<accession>A0A0C1R1R5</accession>
<reference evidence="2" key="1">
    <citation type="journal article" date="2015" name="Genome Announc.">
        <title>Draft Genome Sequence of Tolypothrix boutellei Strain VB521301.</title>
        <authorList>
            <person name="Chandrababunaidu M.M."/>
            <person name="Singh D."/>
            <person name="Sen D."/>
            <person name="Bhan S."/>
            <person name="Das S."/>
            <person name="Gupta A."/>
            <person name="Adhikary S.P."/>
            <person name="Tripathy S."/>
        </authorList>
    </citation>
    <scope>NUCLEOTIDE SEQUENCE</scope>
    <source>
        <strain evidence="2">VB521301</strain>
    </source>
</reference>
<evidence type="ECO:0000313" key="1">
    <source>
        <dbReference type="EMBL" id="KAF3884652.1"/>
    </source>
</evidence>
<keyword evidence="3" id="KW-1185">Reference proteome</keyword>
<protein>
    <submittedName>
        <fullName evidence="2">Uncharacterized protein</fullName>
    </submittedName>
</protein>
<dbReference type="RefSeq" id="WP_038086697.1">
    <property type="nucleotide sequence ID" value="NZ_JHEG04000001.1"/>
</dbReference>
<organism evidence="2">
    <name type="scientific">Tolypothrix bouteillei VB521301</name>
    <dbReference type="NCBI Taxonomy" id="1479485"/>
    <lineage>
        <taxon>Bacteria</taxon>
        <taxon>Bacillati</taxon>
        <taxon>Cyanobacteriota</taxon>
        <taxon>Cyanophyceae</taxon>
        <taxon>Nostocales</taxon>
        <taxon>Tolypothrichaceae</taxon>
        <taxon>Tolypothrix</taxon>
    </lineage>
</organism>